<accession>A0A0D2P455</accession>
<dbReference type="OMA" id="RAINTHH"/>
<name>A0A0D2P455_HYPSF</name>
<evidence type="ECO:0000259" key="1">
    <source>
        <dbReference type="Pfam" id="PF12937"/>
    </source>
</evidence>
<keyword evidence="3" id="KW-1185">Reference proteome</keyword>
<dbReference type="OrthoDB" id="3172239at2759"/>
<dbReference type="SUPFAM" id="SSF52047">
    <property type="entry name" value="RNI-like"/>
    <property type="match status" value="1"/>
</dbReference>
<feature type="domain" description="F-box" evidence="1">
    <location>
        <begin position="36"/>
        <end position="84"/>
    </location>
</feature>
<proteinExistence type="predicted"/>
<gene>
    <name evidence="2" type="ORF">HYPSUDRAFT_396172</name>
</gene>
<dbReference type="InterPro" id="IPR001810">
    <property type="entry name" value="F-box_dom"/>
</dbReference>
<evidence type="ECO:0000313" key="2">
    <source>
        <dbReference type="EMBL" id="KJA15260.1"/>
    </source>
</evidence>
<dbReference type="STRING" id="945553.A0A0D2P455"/>
<dbReference type="Pfam" id="PF12937">
    <property type="entry name" value="F-box-like"/>
    <property type="match status" value="1"/>
</dbReference>
<dbReference type="Gene3D" id="3.80.10.10">
    <property type="entry name" value="Ribonuclease Inhibitor"/>
    <property type="match status" value="1"/>
</dbReference>
<dbReference type="InterPro" id="IPR036047">
    <property type="entry name" value="F-box-like_dom_sf"/>
</dbReference>
<reference evidence="3" key="1">
    <citation type="submission" date="2014-04" db="EMBL/GenBank/DDBJ databases">
        <title>Evolutionary Origins and Diversification of the Mycorrhizal Mutualists.</title>
        <authorList>
            <consortium name="DOE Joint Genome Institute"/>
            <consortium name="Mycorrhizal Genomics Consortium"/>
            <person name="Kohler A."/>
            <person name="Kuo A."/>
            <person name="Nagy L.G."/>
            <person name="Floudas D."/>
            <person name="Copeland A."/>
            <person name="Barry K.W."/>
            <person name="Cichocki N."/>
            <person name="Veneault-Fourrey C."/>
            <person name="LaButti K."/>
            <person name="Lindquist E.A."/>
            <person name="Lipzen A."/>
            <person name="Lundell T."/>
            <person name="Morin E."/>
            <person name="Murat C."/>
            <person name="Riley R."/>
            <person name="Ohm R."/>
            <person name="Sun H."/>
            <person name="Tunlid A."/>
            <person name="Henrissat B."/>
            <person name="Grigoriev I.V."/>
            <person name="Hibbett D.S."/>
            <person name="Martin F."/>
        </authorList>
    </citation>
    <scope>NUCLEOTIDE SEQUENCE [LARGE SCALE GENOMIC DNA]</scope>
    <source>
        <strain evidence="3">FD-334 SS-4</strain>
    </source>
</reference>
<evidence type="ECO:0000313" key="3">
    <source>
        <dbReference type="Proteomes" id="UP000054270"/>
    </source>
</evidence>
<organism evidence="2 3">
    <name type="scientific">Hypholoma sublateritium (strain FD-334 SS-4)</name>
    <dbReference type="NCBI Taxonomy" id="945553"/>
    <lineage>
        <taxon>Eukaryota</taxon>
        <taxon>Fungi</taxon>
        <taxon>Dikarya</taxon>
        <taxon>Basidiomycota</taxon>
        <taxon>Agaricomycotina</taxon>
        <taxon>Agaricomycetes</taxon>
        <taxon>Agaricomycetidae</taxon>
        <taxon>Agaricales</taxon>
        <taxon>Agaricineae</taxon>
        <taxon>Strophariaceae</taxon>
        <taxon>Hypholoma</taxon>
    </lineage>
</organism>
<dbReference type="InterPro" id="IPR032675">
    <property type="entry name" value="LRR_dom_sf"/>
</dbReference>
<dbReference type="EMBL" id="KN817650">
    <property type="protein sequence ID" value="KJA15260.1"/>
    <property type="molecule type" value="Genomic_DNA"/>
</dbReference>
<dbReference type="SUPFAM" id="SSF81383">
    <property type="entry name" value="F-box domain"/>
    <property type="match status" value="1"/>
</dbReference>
<dbReference type="Gene3D" id="1.20.1280.50">
    <property type="match status" value="1"/>
</dbReference>
<sequence length="331" mass="37631">MSPSAEEEQRKIDKAVEEHLAAIQVLRYKRNCFASISRLPPEILSLIFSFVKLSYRINSLIWIQITHVSTHWRSVAIDSPTLWDDPPLENSQWMEEMLKRSKTAGLTITADLSKHPSRLRIAGLTVILRDHDARIQHLALANITYKRQEFLQNLPVSTPRLETLRLSSLLGRTRPEKICIPNTVLNNAENLRQLDISGFNVHWHCFPLSNITHLKLRDIACTARPTWTQFIDALAKMSKLESLYIESVLDPTVKLPADTTSGPIHLSRLQILTVKSPTTEVKMFFEHVTFPPNAIVHVTGCNDLGSQGTWERLKIKIGTRSFVGVYFHTGS</sequence>
<dbReference type="AlphaFoldDB" id="A0A0D2P455"/>
<protein>
    <recommendedName>
        <fullName evidence="1">F-box domain-containing protein</fullName>
    </recommendedName>
</protein>
<dbReference type="Proteomes" id="UP000054270">
    <property type="component" value="Unassembled WGS sequence"/>
</dbReference>